<comment type="caution">
    <text evidence="4">The sequence shown here is derived from an EMBL/GenBank/DDBJ whole genome shotgun (WGS) entry which is preliminary data.</text>
</comment>
<keyword evidence="5" id="KW-1185">Reference proteome</keyword>
<keyword evidence="3" id="KW-0560">Oxidoreductase</keyword>
<evidence type="ECO:0000256" key="2">
    <source>
        <dbReference type="ARBA" id="ARBA00022857"/>
    </source>
</evidence>
<reference evidence="4 5" key="1">
    <citation type="submission" date="2017-12" db="EMBL/GenBank/DDBJ databases">
        <title>Sequencing the genomes of 1000 Actinobacteria strains.</title>
        <authorList>
            <person name="Klenk H.-P."/>
        </authorList>
    </citation>
    <scope>NUCLEOTIDE SEQUENCE [LARGE SCALE GENOMIC DNA]</scope>
    <source>
        <strain evidence="4 5">DSM 12806</strain>
    </source>
</reference>
<dbReference type="GO" id="GO:0016491">
    <property type="term" value="F:oxidoreductase activity"/>
    <property type="evidence" value="ECO:0007669"/>
    <property type="project" value="UniProtKB-KW"/>
</dbReference>
<dbReference type="SUPFAM" id="SSF51735">
    <property type="entry name" value="NAD(P)-binding Rossmann-fold domains"/>
    <property type="match status" value="1"/>
</dbReference>
<dbReference type="PANTHER" id="PTHR43490:SF99">
    <property type="entry name" value="SHORT-CHAIN DEHYDROGENASE_REDUCTASE"/>
    <property type="match status" value="1"/>
</dbReference>
<name>A0A2N3YLV9_9MICO</name>
<dbReference type="EMBL" id="PJNE01000001">
    <property type="protein sequence ID" value="PKW27847.1"/>
    <property type="molecule type" value="Genomic_DNA"/>
</dbReference>
<dbReference type="InterPro" id="IPR036291">
    <property type="entry name" value="NAD(P)-bd_dom_sf"/>
</dbReference>
<proteinExistence type="inferred from homology"/>
<keyword evidence="2" id="KW-0521">NADP</keyword>
<dbReference type="Pfam" id="PF00106">
    <property type="entry name" value="adh_short"/>
    <property type="match status" value="1"/>
</dbReference>
<evidence type="ECO:0000313" key="4">
    <source>
        <dbReference type="EMBL" id="PKW27847.1"/>
    </source>
</evidence>
<accession>A0A2N3YLV9</accession>
<protein>
    <submittedName>
        <fullName evidence="4">NADP-dependent 3-hydroxy acid dehydrogenase YdfG</fullName>
    </submittedName>
</protein>
<dbReference type="OrthoDB" id="9781117at2"/>
<dbReference type="PRINTS" id="PR00081">
    <property type="entry name" value="GDHRDH"/>
</dbReference>
<dbReference type="InterPro" id="IPR002347">
    <property type="entry name" value="SDR_fam"/>
</dbReference>
<dbReference type="AlphaFoldDB" id="A0A2N3YLV9"/>
<comment type="similarity">
    <text evidence="1">Belongs to the short-chain dehydrogenases/reductases (SDR) family.</text>
</comment>
<evidence type="ECO:0000256" key="1">
    <source>
        <dbReference type="ARBA" id="ARBA00006484"/>
    </source>
</evidence>
<evidence type="ECO:0000256" key="3">
    <source>
        <dbReference type="ARBA" id="ARBA00023002"/>
    </source>
</evidence>
<dbReference type="RefSeq" id="WP_101396212.1">
    <property type="nucleotide sequence ID" value="NZ_PJNE01000001.1"/>
</dbReference>
<evidence type="ECO:0000313" key="5">
    <source>
        <dbReference type="Proteomes" id="UP000233781"/>
    </source>
</evidence>
<dbReference type="PANTHER" id="PTHR43490">
    <property type="entry name" value="(+)-NEOMENTHOL DEHYDROGENASE"/>
    <property type="match status" value="1"/>
</dbReference>
<dbReference type="Proteomes" id="UP000233781">
    <property type="component" value="Unassembled WGS sequence"/>
</dbReference>
<dbReference type="Gene3D" id="3.40.50.720">
    <property type="entry name" value="NAD(P)-binding Rossmann-like Domain"/>
    <property type="match status" value="1"/>
</dbReference>
<gene>
    <name evidence="4" type="ORF">ATL31_2698</name>
</gene>
<organism evidence="4 5">
    <name type="scientific">Phycicoccus duodecadis</name>
    <dbReference type="NCBI Taxonomy" id="173053"/>
    <lineage>
        <taxon>Bacteria</taxon>
        <taxon>Bacillati</taxon>
        <taxon>Actinomycetota</taxon>
        <taxon>Actinomycetes</taxon>
        <taxon>Micrococcales</taxon>
        <taxon>Intrasporangiaceae</taxon>
        <taxon>Phycicoccus</taxon>
    </lineage>
</organism>
<sequence>MSTHDTPTTRPTDRTTALVTGANKGLGAETSRRLAALGWTVWMAARDTAAAEAAAARIRAEQPDADLRVVALDVTSDASVAAAVEAVTRSGTGLDVLVNNAGISGAGLDTLSTTPADFLPVFGVNVLGPVRVTHAFLPLLTASSRPRLVMVSSGLGRLEHVNDPSRTEFGVPGMVYQSSKAALTMIGNQYGKALPGVRVATVDPGYTATDLNGHRGSQTVTEGTDAIVAAAGADRIPRSPFDRHDLVDG</sequence>